<dbReference type="Proteomes" id="UP000662373">
    <property type="component" value="Unassembled WGS sequence"/>
</dbReference>
<gene>
    <name evidence="5" type="ORF">JEM65_05610</name>
</gene>
<evidence type="ECO:0000256" key="3">
    <source>
        <dbReference type="ARBA" id="ARBA00023163"/>
    </source>
</evidence>
<dbReference type="RefSeq" id="WP_199597954.1">
    <property type="nucleotide sequence ID" value="NZ_JAEHJZ010000008.1"/>
</dbReference>
<evidence type="ECO:0000259" key="4">
    <source>
        <dbReference type="SMART" id="SM00354"/>
    </source>
</evidence>
<sequence>MMTLKKISYLTDFSLSTVSKGLNNSFDISNATKKMIQDIAFEYNYTPHPLRRSKTNMIAVIISHVNHLSYGNSLFDIEKSVSKYGYRILLHQSFEKEIKVKGVFARNYRW</sequence>
<keyword evidence="3" id="KW-0804">Transcription</keyword>
<evidence type="ECO:0000256" key="2">
    <source>
        <dbReference type="ARBA" id="ARBA00023125"/>
    </source>
</evidence>
<dbReference type="Gene3D" id="3.40.50.2300">
    <property type="match status" value="1"/>
</dbReference>
<reference evidence="5 6" key="1">
    <citation type="submission" date="2020-09" db="EMBL/GenBank/DDBJ databases">
        <title>Draft genome of Gelidibacter salicanalis PAMC21136.</title>
        <authorList>
            <person name="Park H."/>
        </authorList>
    </citation>
    <scope>NUCLEOTIDE SEQUENCE [LARGE SCALE GENOMIC DNA]</scope>
    <source>
        <strain evidence="5 6">PAMC21136</strain>
    </source>
</reference>
<dbReference type="InterPro" id="IPR000843">
    <property type="entry name" value="HTH_LacI"/>
</dbReference>
<protein>
    <submittedName>
        <fullName evidence="5">LacI family DNA-binding transcriptional regulator</fullName>
    </submittedName>
</protein>
<dbReference type="PANTHER" id="PTHR30146">
    <property type="entry name" value="LACI-RELATED TRANSCRIPTIONAL REPRESSOR"/>
    <property type="match status" value="1"/>
</dbReference>
<evidence type="ECO:0000313" key="5">
    <source>
        <dbReference type="EMBL" id="MBJ7880131.1"/>
    </source>
</evidence>
<dbReference type="EMBL" id="JAEHJZ010000008">
    <property type="protein sequence ID" value="MBJ7880131.1"/>
    <property type="molecule type" value="Genomic_DNA"/>
</dbReference>
<dbReference type="AlphaFoldDB" id="A0A934KII0"/>
<keyword evidence="1" id="KW-0805">Transcription regulation</keyword>
<dbReference type="CDD" id="cd01392">
    <property type="entry name" value="HTH_LacI"/>
    <property type="match status" value="1"/>
</dbReference>
<dbReference type="Gene3D" id="1.10.260.40">
    <property type="entry name" value="lambda repressor-like DNA-binding domains"/>
    <property type="match status" value="1"/>
</dbReference>
<dbReference type="SMART" id="SM00354">
    <property type="entry name" value="HTH_LACI"/>
    <property type="match status" value="1"/>
</dbReference>
<proteinExistence type="predicted"/>
<dbReference type="GO" id="GO:0000976">
    <property type="term" value="F:transcription cis-regulatory region binding"/>
    <property type="evidence" value="ECO:0007669"/>
    <property type="project" value="TreeGrafter"/>
</dbReference>
<comment type="caution">
    <text evidence="5">The sequence shown here is derived from an EMBL/GenBank/DDBJ whole genome shotgun (WGS) entry which is preliminary data.</text>
</comment>
<dbReference type="Pfam" id="PF00356">
    <property type="entry name" value="LacI"/>
    <property type="match status" value="1"/>
</dbReference>
<accession>A0A934KII0</accession>
<evidence type="ECO:0000313" key="6">
    <source>
        <dbReference type="Proteomes" id="UP000662373"/>
    </source>
</evidence>
<dbReference type="InterPro" id="IPR010982">
    <property type="entry name" value="Lambda_DNA-bd_dom_sf"/>
</dbReference>
<dbReference type="GO" id="GO:0003700">
    <property type="term" value="F:DNA-binding transcription factor activity"/>
    <property type="evidence" value="ECO:0007669"/>
    <property type="project" value="TreeGrafter"/>
</dbReference>
<organism evidence="5 6">
    <name type="scientific">Gelidibacter salicanalis</name>
    <dbReference type="NCBI Taxonomy" id="291193"/>
    <lineage>
        <taxon>Bacteria</taxon>
        <taxon>Pseudomonadati</taxon>
        <taxon>Bacteroidota</taxon>
        <taxon>Flavobacteriia</taxon>
        <taxon>Flavobacteriales</taxon>
        <taxon>Flavobacteriaceae</taxon>
        <taxon>Gelidibacter</taxon>
    </lineage>
</organism>
<dbReference type="PANTHER" id="PTHR30146:SF154">
    <property type="entry name" value="TRANSCRIPTION REGULATOR, MEMBER OF GALR FAMILY"/>
    <property type="match status" value="1"/>
</dbReference>
<keyword evidence="2 5" id="KW-0238">DNA-binding</keyword>
<name>A0A934KII0_9FLAO</name>
<evidence type="ECO:0000256" key="1">
    <source>
        <dbReference type="ARBA" id="ARBA00023015"/>
    </source>
</evidence>
<keyword evidence="6" id="KW-1185">Reference proteome</keyword>
<dbReference type="SUPFAM" id="SSF47413">
    <property type="entry name" value="lambda repressor-like DNA-binding domains"/>
    <property type="match status" value="1"/>
</dbReference>
<feature type="domain" description="HTH lacI-type" evidence="4">
    <location>
        <begin position="1"/>
        <end position="67"/>
    </location>
</feature>